<dbReference type="InterPro" id="IPR027417">
    <property type="entry name" value="P-loop_NTPase"/>
</dbReference>
<dbReference type="Gene3D" id="3.40.50.300">
    <property type="entry name" value="P-loop containing nucleotide triphosphate hydrolases"/>
    <property type="match status" value="1"/>
</dbReference>
<dbReference type="OMA" id="ITHRMLP"/>
<dbReference type="FunFam" id="3.40.50.10810:FF:000014">
    <property type="entry name" value="SWI/SNF-related matrix-associated actin-dependent regulator of chromatin subfamily A containing DEAD/H box 1"/>
    <property type="match status" value="1"/>
</dbReference>
<keyword evidence="7" id="KW-0067">ATP-binding</keyword>
<dbReference type="GO" id="GO:0003677">
    <property type="term" value="F:DNA binding"/>
    <property type="evidence" value="ECO:0007669"/>
    <property type="project" value="UniProtKB-KW"/>
</dbReference>
<dbReference type="Gene3D" id="3.40.50.10810">
    <property type="entry name" value="Tandem AAA-ATPase domain"/>
    <property type="match status" value="1"/>
</dbReference>
<dbReference type="PANTHER" id="PTHR10799">
    <property type="entry name" value="SNF2/RAD54 HELICASE FAMILY"/>
    <property type="match status" value="1"/>
</dbReference>
<evidence type="ECO:0000313" key="15">
    <source>
        <dbReference type="EMBL" id="OLL21846.1"/>
    </source>
</evidence>
<feature type="region of interest" description="Disordered" evidence="12">
    <location>
        <begin position="70"/>
        <end position="91"/>
    </location>
</feature>
<evidence type="ECO:0000256" key="10">
    <source>
        <dbReference type="ARBA" id="ARBA00023242"/>
    </source>
</evidence>
<name>A0A1U7LGR3_NEOID</name>
<dbReference type="GO" id="GO:0000122">
    <property type="term" value="P:negative regulation of transcription by RNA polymerase II"/>
    <property type="evidence" value="ECO:0007669"/>
    <property type="project" value="EnsemblFungi"/>
</dbReference>
<sequence length="1057" mass="118285">MDSEPPNKRPRLQTQEDTETETLEVLSTQNSSSPQIRLSKTRQLVNFIPETPLAEQKTLKVLVPASSPVRISPKSINLGSTPDSSPDLLIRPSGLRIPVNNGFRHRPKFPSFLKQGQSRPSPTQSLSTSLTNSPDEIKKEPPILAMKNYASQFKFNLNTKLSPVRLESLSRSTSFASSSDSQSTKATSIQGQARKKFVQKGPSKALPVDFTQDGSSNLIVDHKAASKLQQVFFQFPLSVIEQQLILSKNNVQHARERLSEFTEPDEIVEKPNAPIARRELRTSHLSIRSRYSRAANTEGLLAPISLTQHVSTTKKKFLVSKNHRPVLGDVADDKGANSDGSLASDASSSHVLELEQLTLDFINTANLDDLIDISGSTRENSELVFIRRPYDDLDLIRTVENSGPSRKGKRKRPMGDKFVDGCLETIEGFEAVEHLIKACTAIGKSVVDEISKWGADYCRTDGEITLTDINPQIVLSQKKPDSIESTDTVDIDGYRLVQPSLLPSDLQLKPYQILGVNWLQLLYNKGLSGILADEMGLGKTCQVVSFLGLLLERGIEGPHLIIVPSSTIENWLRELGRFCPSLVVEPYYGISNIGLGAKTMPGSQKERAETRYILEERKNYHVLVTTDSYNLATGSKDDRGFLRRHKFDVCVYDEGHMLKNSQSARYSSLMSLKAKFRLLLTGTPLQNNLQELISLLAFILPKTFAENSEALNKVFKLKSTAVGDKATNLLSQNKITRARTMMKPFILRRKKQQVLSDLPVKLHRVEICKLNAEQKSIYQGIVESKQELSASTVDPKIPAPSRNNGAALKMMMNMRKAANHPLLFRRHYTDDEDIYLDASREQIFEDMEVMTDFELNRLCKRFPSITHRMLPSDTWMKSGKVDILAKILPEMKAKGDRILLFSQFTQVLDILEEVMCTLGITFLRLDGQTAVQERQEMIDQFHDEKDITVFLLSTKAGGFGINLACANVVVIHDGSFNPHDDRQAEDRAHRVGQTRDVEVIRLVTEGTIEEHILSLANTKLMLDQSVSAIPGAELEKQGELEVLSALIEQDHETRTVH</sequence>
<dbReference type="GO" id="GO:1990918">
    <property type="term" value="P:double-strand break repair involved in meiotic recombination"/>
    <property type="evidence" value="ECO:0007669"/>
    <property type="project" value="EnsemblFungi"/>
</dbReference>
<evidence type="ECO:0000256" key="2">
    <source>
        <dbReference type="ARBA" id="ARBA00007025"/>
    </source>
</evidence>
<dbReference type="EMBL" id="LXFE01004217">
    <property type="protein sequence ID" value="OLL21846.1"/>
    <property type="molecule type" value="Genomic_DNA"/>
</dbReference>
<dbReference type="AlphaFoldDB" id="A0A1U7LGR3"/>
<keyword evidence="16" id="KW-1185">Reference proteome</keyword>
<evidence type="ECO:0000256" key="5">
    <source>
        <dbReference type="ARBA" id="ARBA00022801"/>
    </source>
</evidence>
<evidence type="ECO:0000256" key="6">
    <source>
        <dbReference type="ARBA" id="ARBA00022806"/>
    </source>
</evidence>
<dbReference type="GO" id="GO:0000781">
    <property type="term" value="C:chromosome, telomeric region"/>
    <property type="evidence" value="ECO:0007669"/>
    <property type="project" value="GOC"/>
</dbReference>
<dbReference type="GO" id="GO:0016787">
    <property type="term" value="F:hydrolase activity"/>
    <property type="evidence" value="ECO:0007669"/>
    <property type="project" value="UniProtKB-KW"/>
</dbReference>
<organism evidence="15 16">
    <name type="scientific">Neolecta irregularis (strain DAH-3)</name>
    <dbReference type="NCBI Taxonomy" id="1198029"/>
    <lineage>
        <taxon>Eukaryota</taxon>
        <taxon>Fungi</taxon>
        <taxon>Dikarya</taxon>
        <taxon>Ascomycota</taxon>
        <taxon>Taphrinomycotina</taxon>
        <taxon>Neolectales</taxon>
        <taxon>Neolectaceae</taxon>
        <taxon>Neolecta</taxon>
    </lineage>
</organism>
<evidence type="ECO:0000256" key="11">
    <source>
        <dbReference type="ARBA" id="ARBA00047995"/>
    </source>
</evidence>
<keyword evidence="9" id="KW-0238">DNA-binding</keyword>
<evidence type="ECO:0000256" key="3">
    <source>
        <dbReference type="ARBA" id="ARBA00012551"/>
    </source>
</evidence>
<dbReference type="GO" id="GO:0005524">
    <property type="term" value="F:ATP binding"/>
    <property type="evidence" value="ECO:0007669"/>
    <property type="project" value="UniProtKB-KW"/>
</dbReference>
<feature type="compositionally biased region" description="Low complexity" evidence="12">
    <location>
        <begin position="173"/>
        <end position="188"/>
    </location>
</feature>
<keyword evidence="8" id="KW-0156">Chromatin regulator</keyword>
<dbReference type="GO" id="GO:0003682">
    <property type="term" value="F:chromatin binding"/>
    <property type="evidence" value="ECO:0007669"/>
    <property type="project" value="EnsemblFungi"/>
</dbReference>
<dbReference type="GO" id="GO:0003678">
    <property type="term" value="F:DNA helicase activity"/>
    <property type="evidence" value="ECO:0007669"/>
    <property type="project" value="UniProtKB-EC"/>
</dbReference>
<dbReference type="STRING" id="1198029.A0A1U7LGR3"/>
<evidence type="ECO:0000256" key="7">
    <source>
        <dbReference type="ARBA" id="ARBA00022840"/>
    </source>
</evidence>
<dbReference type="GO" id="GO:0042802">
    <property type="term" value="F:identical protein binding"/>
    <property type="evidence" value="ECO:0007669"/>
    <property type="project" value="EnsemblFungi"/>
</dbReference>
<feature type="region of interest" description="Disordered" evidence="12">
    <location>
        <begin position="1"/>
        <end position="37"/>
    </location>
</feature>
<dbReference type="Pfam" id="PF00271">
    <property type="entry name" value="Helicase_C"/>
    <property type="match status" value="1"/>
</dbReference>
<reference evidence="15 16" key="1">
    <citation type="submission" date="2016-04" db="EMBL/GenBank/DDBJ databases">
        <title>Evolutionary innovation and constraint leading to complex multicellularity in the Ascomycota.</title>
        <authorList>
            <person name="Cisse O."/>
            <person name="Nguyen A."/>
            <person name="Hewitt D.A."/>
            <person name="Jedd G."/>
            <person name="Stajich J.E."/>
        </authorList>
    </citation>
    <scope>NUCLEOTIDE SEQUENCE [LARGE SCALE GENOMIC DNA]</scope>
    <source>
        <strain evidence="15 16">DAH-3</strain>
    </source>
</reference>
<keyword evidence="5" id="KW-0378">Hydrolase</keyword>
<evidence type="ECO:0000256" key="8">
    <source>
        <dbReference type="ARBA" id="ARBA00022853"/>
    </source>
</evidence>
<keyword evidence="4" id="KW-0547">Nucleotide-binding</keyword>
<evidence type="ECO:0000259" key="14">
    <source>
        <dbReference type="PROSITE" id="PS51194"/>
    </source>
</evidence>
<dbReference type="GO" id="GO:0031509">
    <property type="term" value="P:subtelomeric heterochromatin formation"/>
    <property type="evidence" value="ECO:0007669"/>
    <property type="project" value="EnsemblFungi"/>
</dbReference>
<feature type="region of interest" description="Disordered" evidence="12">
    <location>
        <begin position="173"/>
        <end position="200"/>
    </location>
</feature>
<gene>
    <name evidence="15" type="ORF">NEOLI_000449</name>
</gene>
<feature type="domain" description="Helicase C-terminal" evidence="14">
    <location>
        <begin position="880"/>
        <end position="1037"/>
    </location>
</feature>
<dbReference type="InterPro" id="IPR000330">
    <property type="entry name" value="SNF2_N"/>
</dbReference>
<dbReference type="PROSITE" id="PS51192">
    <property type="entry name" value="HELICASE_ATP_BIND_1"/>
    <property type="match status" value="1"/>
</dbReference>
<feature type="region of interest" description="Disordered" evidence="12">
    <location>
        <begin position="106"/>
        <end position="137"/>
    </location>
</feature>
<evidence type="ECO:0000259" key="13">
    <source>
        <dbReference type="PROSITE" id="PS51192"/>
    </source>
</evidence>
<comment type="caution">
    <text evidence="15">The sequence shown here is derived from an EMBL/GenBank/DDBJ whole genome shotgun (WGS) entry which is preliminary data.</text>
</comment>
<protein>
    <recommendedName>
        <fullName evidence="3">DNA helicase</fullName>
        <ecNumber evidence="3">3.6.4.12</ecNumber>
    </recommendedName>
</protein>
<evidence type="ECO:0000256" key="9">
    <source>
        <dbReference type="ARBA" id="ARBA00023125"/>
    </source>
</evidence>
<feature type="domain" description="Helicase ATP-binding" evidence="13">
    <location>
        <begin position="520"/>
        <end position="702"/>
    </location>
</feature>
<evidence type="ECO:0000256" key="12">
    <source>
        <dbReference type="SAM" id="MobiDB-lite"/>
    </source>
</evidence>
<dbReference type="InterPro" id="IPR001650">
    <property type="entry name" value="Helicase_C-like"/>
</dbReference>
<keyword evidence="6 15" id="KW-0347">Helicase</keyword>
<dbReference type="OrthoDB" id="5857104at2759"/>
<dbReference type="SMART" id="SM00487">
    <property type="entry name" value="DEXDc"/>
    <property type="match status" value="1"/>
</dbReference>
<dbReference type="CDD" id="cd17998">
    <property type="entry name" value="DEXHc_SMARCAD1"/>
    <property type="match status" value="1"/>
</dbReference>
<accession>A0A1U7LGR3</accession>
<feature type="compositionally biased region" description="Low complexity" evidence="12">
    <location>
        <begin position="117"/>
        <end position="134"/>
    </location>
</feature>
<dbReference type="InterPro" id="IPR014001">
    <property type="entry name" value="Helicase_ATP-bd"/>
</dbReference>
<dbReference type="EC" id="3.6.4.12" evidence="3"/>
<dbReference type="GO" id="GO:0030466">
    <property type="term" value="P:silent mating-type cassette heterochromatin formation"/>
    <property type="evidence" value="ECO:0007669"/>
    <property type="project" value="EnsemblFungi"/>
</dbReference>
<dbReference type="SMART" id="SM00490">
    <property type="entry name" value="HELICc"/>
    <property type="match status" value="1"/>
</dbReference>
<feature type="compositionally biased region" description="Polar residues" evidence="12">
    <location>
        <begin position="74"/>
        <end position="84"/>
    </location>
</feature>
<evidence type="ECO:0000256" key="1">
    <source>
        <dbReference type="ARBA" id="ARBA00004123"/>
    </source>
</evidence>
<dbReference type="Pfam" id="PF00176">
    <property type="entry name" value="SNF2-rel_dom"/>
    <property type="match status" value="1"/>
</dbReference>
<keyword evidence="10" id="KW-0539">Nucleus</keyword>
<dbReference type="GO" id="GO:0000775">
    <property type="term" value="C:chromosome, centromeric region"/>
    <property type="evidence" value="ECO:0007669"/>
    <property type="project" value="EnsemblFungi"/>
</dbReference>
<comment type="similarity">
    <text evidence="2">Belongs to the SNF2/RAD54 helicase family.</text>
</comment>
<dbReference type="GO" id="GO:0033120">
    <property type="term" value="P:positive regulation of RNA splicing"/>
    <property type="evidence" value="ECO:0007669"/>
    <property type="project" value="EnsemblFungi"/>
</dbReference>
<dbReference type="CDD" id="cd18793">
    <property type="entry name" value="SF2_C_SNF"/>
    <property type="match status" value="1"/>
</dbReference>
<proteinExistence type="inferred from homology"/>
<comment type="catalytic activity">
    <reaction evidence="11">
        <text>ATP + H2O = ADP + phosphate + H(+)</text>
        <dbReference type="Rhea" id="RHEA:13065"/>
        <dbReference type="ChEBI" id="CHEBI:15377"/>
        <dbReference type="ChEBI" id="CHEBI:15378"/>
        <dbReference type="ChEBI" id="CHEBI:30616"/>
        <dbReference type="ChEBI" id="CHEBI:43474"/>
        <dbReference type="ChEBI" id="CHEBI:456216"/>
        <dbReference type="EC" id="3.6.4.12"/>
    </reaction>
</comment>
<dbReference type="GO" id="GO:0005634">
    <property type="term" value="C:nucleus"/>
    <property type="evidence" value="ECO:0007669"/>
    <property type="project" value="UniProtKB-SubCell"/>
</dbReference>
<dbReference type="SUPFAM" id="SSF52540">
    <property type="entry name" value="P-loop containing nucleoside triphosphate hydrolases"/>
    <property type="match status" value="2"/>
</dbReference>
<dbReference type="Proteomes" id="UP000186594">
    <property type="component" value="Unassembled WGS sequence"/>
</dbReference>
<dbReference type="PROSITE" id="PS51194">
    <property type="entry name" value="HELICASE_CTER"/>
    <property type="match status" value="1"/>
</dbReference>
<comment type="subcellular location">
    <subcellularLocation>
        <location evidence="1">Nucleus</location>
    </subcellularLocation>
</comment>
<dbReference type="GO" id="GO:0000183">
    <property type="term" value="P:rDNA heterochromatin formation"/>
    <property type="evidence" value="ECO:0007669"/>
    <property type="project" value="EnsemblFungi"/>
</dbReference>
<dbReference type="InterPro" id="IPR049730">
    <property type="entry name" value="SNF2/RAD54-like_C"/>
</dbReference>
<dbReference type="GO" id="GO:0031934">
    <property type="term" value="C:mating-type region heterochromatin"/>
    <property type="evidence" value="ECO:0007669"/>
    <property type="project" value="EnsemblFungi"/>
</dbReference>
<evidence type="ECO:0000313" key="16">
    <source>
        <dbReference type="Proteomes" id="UP000186594"/>
    </source>
</evidence>
<evidence type="ECO:0000256" key="4">
    <source>
        <dbReference type="ARBA" id="ARBA00022741"/>
    </source>
</evidence>
<dbReference type="InterPro" id="IPR038718">
    <property type="entry name" value="SNF2-like_sf"/>
</dbReference>
<dbReference type="GO" id="GO:0140658">
    <property type="term" value="F:ATP-dependent chromatin remodeler activity"/>
    <property type="evidence" value="ECO:0007669"/>
    <property type="project" value="EnsemblFungi"/>
</dbReference>
<dbReference type="GO" id="GO:0000706">
    <property type="term" value="P:meiotic DNA double-strand break processing"/>
    <property type="evidence" value="ECO:0007669"/>
    <property type="project" value="EnsemblFungi"/>
</dbReference>